<sequence>MRCRAAVFRDWHGRCIATPAMTIDAKGLLAIRSQILERNDVLSRTTAPQTAAKPDFGNVMQSAMQAVNTQQTRAAEASASYERGETTDIAAVMLQRQKASIGFEATLQVRNRLLTAYKDIMNMPV</sequence>
<evidence type="ECO:0000313" key="7">
    <source>
        <dbReference type="Proteomes" id="UP000275727"/>
    </source>
</evidence>
<reference evidence="6 7" key="1">
    <citation type="submission" date="2018-06" db="EMBL/GenBank/DDBJ databases">
        <title>Complete Genome Sequence of the Microcystin-Degrading Bacterium Sphingosinicella microcystinivorans Strain B-9.</title>
        <authorList>
            <person name="Jin H."/>
            <person name="Nishizawa T."/>
            <person name="Guo Y."/>
            <person name="Nishizawa A."/>
            <person name="Park H."/>
            <person name="Kato H."/>
            <person name="Tsuji K."/>
            <person name="Harada K."/>
        </authorList>
    </citation>
    <scope>NUCLEOTIDE SEQUENCE [LARGE SCALE GENOMIC DNA]</scope>
    <source>
        <strain evidence="6 7">B9</strain>
    </source>
</reference>
<dbReference type="PANTHER" id="PTHR34653:SF1">
    <property type="entry name" value="FLAGELLAR HOOK-BASAL BODY COMPLEX PROTEIN FLIE"/>
    <property type="match status" value="1"/>
</dbReference>
<evidence type="ECO:0000256" key="4">
    <source>
        <dbReference type="HAMAP-Rule" id="MF_00724"/>
    </source>
</evidence>
<dbReference type="GO" id="GO:0071973">
    <property type="term" value="P:bacterial-type flagellum-dependent cell motility"/>
    <property type="evidence" value="ECO:0007669"/>
    <property type="project" value="InterPro"/>
</dbReference>
<dbReference type="GO" id="GO:0003774">
    <property type="term" value="F:cytoskeletal motor activity"/>
    <property type="evidence" value="ECO:0007669"/>
    <property type="project" value="InterPro"/>
</dbReference>
<dbReference type="HAMAP" id="MF_00724">
    <property type="entry name" value="FliE"/>
    <property type="match status" value="1"/>
</dbReference>
<evidence type="ECO:0000313" key="6">
    <source>
        <dbReference type="EMBL" id="BBE36073.1"/>
    </source>
</evidence>
<dbReference type="GO" id="GO:0005198">
    <property type="term" value="F:structural molecule activity"/>
    <property type="evidence" value="ECO:0007669"/>
    <property type="project" value="UniProtKB-UniRule"/>
</dbReference>
<name>A0AAD1G2Q3_SPHMI</name>
<comment type="subcellular location">
    <subcellularLocation>
        <location evidence="1 4">Bacterial flagellum basal body</location>
    </subcellularLocation>
</comment>
<keyword evidence="3 4" id="KW-0975">Bacterial flagellum</keyword>
<dbReference type="PANTHER" id="PTHR34653">
    <property type="match status" value="1"/>
</dbReference>
<dbReference type="GO" id="GO:0009425">
    <property type="term" value="C:bacterial-type flagellum basal body"/>
    <property type="evidence" value="ECO:0007669"/>
    <property type="project" value="UniProtKB-SubCell"/>
</dbReference>
<dbReference type="PRINTS" id="PR01006">
    <property type="entry name" value="FLGHOOKFLIE"/>
</dbReference>
<dbReference type="KEGG" id="smic:SmB9_37310"/>
<evidence type="ECO:0000256" key="5">
    <source>
        <dbReference type="NCBIfam" id="TIGR00205"/>
    </source>
</evidence>
<dbReference type="EMBL" id="AP018711">
    <property type="protein sequence ID" value="BBE36073.1"/>
    <property type="molecule type" value="Genomic_DNA"/>
</dbReference>
<dbReference type="Pfam" id="PF02049">
    <property type="entry name" value="FliE"/>
    <property type="match status" value="1"/>
</dbReference>
<protein>
    <recommendedName>
        <fullName evidence="4 5">Flagellar hook-basal body complex protein FliE</fullName>
    </recommendedName>
</protein>
<evidence type="ECO:0000256" key="3">
    <source>
        <dbReference type="ARBA" id="ARBA00023143"/>
    </source>
</evidence>
<accession>A0AAD1G2Q3</accession>
<comment type="similarity">
    <text evidence="2 4">Belongs to the FliE family.</text>
</comment>
<dbReference type="AlphaFoldDB" id="A0AAD1G2Q3"/>
<organism evidence="6 7">
    <name type="scientific">Sphingosinicella microcystinivorans</name>
    <dbReference type="NCBI Taxonomy" id="335406"/>
    <lineage>
        <taxon>Bacteria</taxon>
        <taxon>Pseudomonadati</taxon>
        <taxon>Pseudomonadota</taxon>
        <taxon>Alphaproteobacteria</taxon>
        <taxon>Sphingomonadales</taxon>
        <taxon>Sphingosinicellaceae</taxon>
        <taxon>Sphingosinicella</taxon>
    </lineage>
</organism>
<evidence type="ECO:0000256" key="1">
    <source>
        <dbReference type="ARBA" id="ARBA00004117"/>
    </source>
</evidence>
<dbReference type="Proteomes" id="UP000275727">
    <property type="component" value="Chromosome"/>
</dbReference>
<gene>
    <name evidence="4" type="primary">fliE</name>
    <name evidence="6" type="ORF">SmB9_37310</name>
</gene>
<evidence type="ECO:0000256" key="2">
    <source>
        <dbReference type="ARBA" id="ARBA00009272"/>
    </source>
</evidence>
<dbReference type="InterPro" id="IPR001624">
    <property type="entry name" value="FliE"/>
</dbReference>
<dbReference type="NCBIfam" id="TIGR00205">
    <property type="entry name" value="fliE"/>
    <property type="match status" value="1"/>
</dbReference>
<proteinExistence type="inferred from homology"/>